<feature type="domain" description="DUF927" evidence="1">
    <location>
        <begin position="15"/>
        <end position="279"/>
    </location>
</feature>
<dbReference type="Proteomes" id="UP000518904">
    <property type="component" value="Unassembled WGS sequence"/>
</dbReference>
<dbReference type="RefSeq" id="WP_141180531.1">
    <property type="nucleotide sequence ID" value="NZ_CP041202.1"/>
</dbReference>
<protein>
    <submittedName>
        <fullName evidence="2">DUF927 domain-containing protein</fullName>
    </submittedName>
</protein>
<evidence type="ECO:0000313" key="3">
    <source>
        <dbReference type="Proteomes" id="UP000518904"/>
    </source>
</evidence>
<dbReference type="InterPro" id="IPR009270">
    <property type="entry name" value="DUF927"/>
</dbReference>
<organism evidence="2 3">
    <name type="scientific">Vibrio parahaemolyticus</name>
    <dbReference type="NCBI Taxonomy" id="670"/>
    <lineage>
        <taxon>Bacteria</taxon>
        <taxon>Pseudomonadati</taxon>
        <taxon>Pseudomonadota</taxon>
        <taxon>Gammaproteobacteria</taxon>
        <taxon>Vibrionales</taxon>
        <taxon>Vibrionaceae</taxon>
        <taxon>Vibrio</taxon>
    </lineage>
</organism>
<dbReference type="EMBL" id="JABCLB010000221">
    <property type="protein sequence ID" value="NMU81645.1"/>
    <property type="molecule type" value="Genomic_DNA"/>
</dbReference>
<evidence type="ECO:0000313" key="2">
    <source>
        <dbReference type="EMBL" id="NMU81645.1"/>
    </source>
</evidence>
<accession>A0A7Y0SDT0</accession>
<sequence>MYRNKNNALEYCDKEEGWMAISSELSVVARVRAQDKKSAYGACIEFVNMDLVPVRLVVPANRILGSASNVLREELFDRGFWLEDEKYNWSLVLRYLRQEIKQAPTGISAFNTGWHDDVFVTTETSFGVSEEPYFYAGAIVDSNFQVKGSLDHWQQEIGCLLSGNPTLIFSVGVALAAPLLAPSGGESSVFHLMGSSSQGKSGAIFVGSSVYGSHSYKKTWYSTNNGIESVSVNYNDVMLPLDEIGMARSENLDTAAYQIVNGDGKLRSLITGALGKQAKWRTLVLSTGEVGLIDLLEEIGKKPAAGQLVRIVEIPLTEKYGCFSSIHRFNDSHEFAKHLEEATKKHYGSLFPAWMCLIVKQPDLELLLRSETDRLMQRWKESCMSAQVLRVLHRFCLVAVALSLASRHKLVPWSEEESLFSVYSIFQRWIAARGHTQNHEEFEVLLALKRALAKWEKQLSEISSGRSSNTGYFRRDGDEIQWLIHKNVFIRDLQLRKQYISQLTPLVQRRWFESNEGARGTLRVKVNGKLERFFAFTPAQIIQELEELTADA</sequence>
<proteinExistence type="predicted"/>
<gene>
    <name evidence="2" type="ORF">HKB16_02005</name>
</gene>
<comment type="caution">
    <text evidence="2">The sequence shown here is derived from an EMBL/GenBank/DDBJ whole genome shotgun (WGS) entry which is preliminary data.</text>
</comment>
<evidence type="ECO:0000259" key="1">
    <source>
        <dbReference type="Pfam" id="PF06048"/>
    </source>
</evidence>
<dbReference type="Pfam" id="PF06048">
    <property type="entry name" value="DUF927"/>
    <property type="match status" value="1"/>
</dbReference>
<reference evidence="2 3" key="1">
    <citation type="submission" date="2020-04" db="EMBL/GenBank/DDBJ databases">
        <title>Whole-genome sequencing of Vibrio spp. from China reveals different genetic environments of blaCTX-M-14 among diverse lineages.</title>
        <authorList>
            <person name="Zheng Z."/>
            <person name="Ye L."/>
            <person name="Chen S."/>
        </authorList>
    </citation>
    <scope>NUCLEOTIDE SEQUENCE [LARGE SCALE GENOMIC DNA]</scope>
    <source>
        <strain evidence="2 3">Vb0551</strain>
    </source>
</reference>
<name>A0A7Y0SDT0_VIBPH</name>
<dbReference type="AlphaFoldDB" id="A0A7Y0SDT0"/>